<proteinExistence type="predicted"/>
<dbReference type="RefSeq" id="WP_044197601.1">
    <property type="nucleotide sequence ID" value="NZ_JMCB01000022.1"/>
</dbReference>
<sequence>MARHDREERQHRRWHEDARKYLERGDLEGALPVLLRLPRPLRDGLLPRAAELFRGAVREQHRRGAWGMLGTLAARADVEPGLVEHGVEPEEARATYWPLMWAASRAREWARARRLWQPLAAEGQSRAPELAGAVEAWLSTEGDPAAESVAPLLACLPAVDPRLGVEPARPHAHLMRPRTAEAVEGAVLALYAREPYSVFANRVQIWAREVPDSMGRAVWELAAQLAARELWLRVEAAQRVEGLREPALLLARAAGEVRDSPAIASLALQALRVVTGGLPPDGISREEEAEPWCALAQAAAFPPDTRHWVVQAVSGVRFSDAALPRALRLCEALLLLEPNAALWARAVLLWDERDPEAALAPGWLQEGLSRLLRAQLPALLSWLAAAEHSERVALTECVAATFKRELVESWVDACWEAADEELKYLLSHAVVILLDRTRDTKVKQQLERLLRGAHSVEAAERLLEMGGMLQQAEALMELSPEGLRIWRRFAPRMLPYQVEFLNEAVIQASSDAEAWDAATRYLDARGSDAAYLDVLLAMDGTGREELSRRTRARWLEQRSKDVQALAEAVVACERKGAPLKHLLPLLEAFLQAFSGQPPAVSSPAVKHAQMLARMHRVRPRKPKASKNKESSKTPVQRKRSRKLSLVKPPTGEGTS</sequence>
<organism evidence="2 3">
    <name type="scientific">Hyalangium minutum</name>
    <dbReference type="NCBI Taxonomy" id="394096"/>
    <lineage>
        <taxon>Bacteria</taxon>
        <taxon>Pseudomonadati</taxon>
        <taxon>Myxococcota</taxon>
        <taxon>Myxococcia</taxon>
        <taxon>Myxococcales</taxon>
        <taxon>Cystobacterineae</taxon>
        <taxon>Archangiaceae</taxon>
        <taxon>Hyalangium</taxon>
    </lineage>
</organism>
<dbReference type="Pfam" id="PF19604">
    <property type="entry name" value="DUF6109"/>
    <property type="match status" value="1"/>
</dbReference>
<name>A0A085W414_9BACT</name>
<dbReference type="AlphaFoldDB" id="A0A085W414"/>
<accession>A0A085W414</accession>
<feature type="region of interest" description="Disordered" evidence="1">
    <location>
        <begin position="616"/>
        <end position="655"/>
    </location>
</feature>
<reference evidence="2 3" key="1">
    <citation type="submission" date="2014-04" db="EMBL/GenBank/DDBJ databases">
        <title>Genome assembly of Hyalangium minutum DSM 14724.</title>
        <authorList>
            <person name="Sharma G."/>
            <person name="Subramanian S."/>
        </authorList>
    </citation>
    <scope>NUCLEOTIDE SEQUENCE [LARGE SCALE GENOMIC DNA]</scope>
    <source>
        <strain evidence="2 3">DSM 14724</strain>
    </source>
</reference>
<feature type="compositionally biased region" description="Basic residues" evidence="1">
    <location>
        <begin position="635"/>
        <end position="644"/>
    </location>
</feature>
<dbReference type="STRING" id="394096.DB31_4137"/>
<dbReference type="EMBL" id="JMCB01000022">
    <property type="protein sequence ID" value="KFE62427.1"/>
    <property type="molecule type" value="Genomic_DNA"/>
</dbReference>
<feature type="compositionally biased region" description="Basic residues" evidence="1">
    <location>
        <begin position="616"/>
        <end position="625"/>
    </location>
</feature>
<dbReference type="OrthoDB" id="5488359at2"/>
<keyword evidence="3" id="KW-1185">Reference proteome</keyword>
<comment type="caution">
    <text evidence="2">The sequence shown here is derived from an EMBL/GenBank/DDBJ whole genome shotgun (WGS) entry which is preliminary data.</text>
</comment>
<gene>
    <name evidence="2" type="ORF">DB31_4137</name>
</gene>
<protein>
    <submittedName>
        <fullName evidence="2">Uncharacterized protein</fullName>
    </submittedName>
</protein>
<dbReference type="InterPro" id="IPR046091">
    <property type="entry name" value="DUF6109"/>
</dbReference>
<dbReference type="Proteomes" id="UP000028725">
    <property type="component" value="Unassembled WGS sequence"/>
</dbReference>
<evidence type="ECO:0000256" key="1">
    <source>
        <dbReference type="SAM" id="MobiDB-lite"/>
    </source>
</evidence>
<evidence type="ECO:0000313" key="2">
    <source>
        <dbReference type="EMBL" id="KFE62427.1"/>
    </source>
</evidence>
<evidence type="ECO:0000313" key="3">
    <source>
        <dbReference type="Proteomes" id="UP000028725"/>
    </source>
</evidence>